<feature type="region of interest" description="Disordered" evidence="1">
    <location>
        <begin position="144"/>
        <end position="166"/>
    </location>
</feature>
<accession>A0A1K2I226</accession>
<protein>
    <submittedName>
        <fullName evidence="2">Uncharacterized protein</fullName>
    </submittedName>
</protein>
<proteinExistence type="predicted"/>
<evidence type="ECO:0000313" key="3">
    <source>
        <dbReference type="Proteomes" id="UP000183447"/>
    </source>
</evidence>
<dbReference type="Proteomes" id="UP000183447">
    <property type="component" value="Unassembled WGS sequence"/>
</dbReference>
<reference evidence="2 3" key="1">
    <citation type="submission" date="2016-11" db="EMBL/GenBank/DDBJ databases">
        <authorList>
            <person name="Jaros S."/>
            <person name="Januszkiewicz K."/>
            <person name="Wedrychowicz H."/>
        </authorList>
    </citation>
    <scope>NUCLEOTIDE SEQUENCE [LARGE SCALE GENOMIC DNA]</scope>
    <source>
        <strain evidence="2 3">ATCC 23634</strain>
    </source>
</reference>
<gene>
    <name evidence="2" type="ORF">SAMN02983003_2974</name>
</gene>
<keyword evidence="3" id="KW-1185">Reference proteome</keyword>
<dbReference type="EMBL" id="FPKU01000002">
    <property type="protein sequence ID" value="SFZ85804.1"/>
    <property type="molecule type" value="Genomic_DNA"/>
</dbReference>
<organism evidence="2 3">
    <name type="scientific">Devosia enhydra</name>
    <dbReference type="NCBI Taxonomy" id="665118"/>
    <lineage>
        <taxon>Bacteria</taxon>
        <taxon>Pseudomonadati</taxon>
        <taxon>Pseudomonadota</taxon>
        <taxon>Alphaproteobacteria</taxon>
        <taxon>Hyphomicrobiales</taxon>
        <taxon>Devosiaceae</taxon>
        <taxon>Devosia</taxon>
    </lineage>
</organism>
<sequence length="222" mass="24961">MLTLCRWIARLRARRLRRDIDEDTHLNHRPKPTTMVVFPQKRAPIKVFVQSFDQTARTSPSTFLFLLSSHCQRADPRSLSKGGVIGDISLHILKGTASCLRLPGSNPALSEDHRQWERPALGVVSAAGSSRGRRACQHPFSVVPQKVSSETPPPYSQPTQNLPSRSTTCLARTTFPQPRLSDVRLIRDTPFQCQRASTKKMTASSHFPFQALFDLRHARSLL</sequence>
<feature type="compositionally biased region" description="Polar residues" evidence="1">
    <location>
        <begin position="157"/>
        <end position="166"/>
    </location>
</feature>
<name>A0A1K2I226_9HYPH</name>
<evidence type="ECO:0000256" key="1">
    <source>
        <dbReference type="SAM" id="MobiDB-lite"/>
    </source>
</evidence>
<dbReference type="AlphaFoldDB" id="A0A1K2I226"/>
<evidence type="ECO:0000313" key="2">
    <source>
        <dbReference type="EMBL" id="SFZ85804.1"/>
    </source>
</evidence>